<organism evidence="1 2">
    <name type="scientific">Leptospira bouyouniensis</name>
    <dbReference type="NCBI Taxonomy" id="2484911"/>
    <lineage>
        <taxon>Bacteria</taxon>
        <taxon>Pseudomonadati</taxon>
        <taxon>Spirochaetota</taxon>
        <taxon>Spirochaetia</taxon>
        <taxon>Leptospirales</taxon>
        <taxon>Leptospiraceae</taxon>
        <taxon>Leptospira</taxon>
    </lineage>
</organism>
<gene>
    <name evidence="1" type="ORF">EHQ10_00400</name>
</gene>
<evidence type="ECO:0000313" key="1">
    <source>
        <dbReference type="EMBL" id="TGK54260.1"/>
    </source>
</evidence>
<accession>A0ABY2L9U4</accession>
<evidence type="ECO:0000313" key="2">
    <source>
        <dbReference type="Proteomes" id="UP000297617"/>
    </source>
</evidence>
<protein>
    <submittedName>
        <fullName evidence="1">Uncharacterized protein</fullName>
    </submittedName>
</protein>
<name>A0ABY2L9U4_9LEPT</name>
<reference evidence="2" key="1">
    <citation type="journal article" date="2019" name="PLoS Negl. Trop. Dis.">
        <title>Revisiting the worldwide diversity of Leptospira species in the environment.</title>
        <authorList>
            <person name="Vincent A.T."/>
            <person name="Schiettekatte O."/>
            <person name="Bourhy P."/>
            <person name="Veyrier F.J."/>
            <person name="Picardeau M."/>
        </authorList>
    </citation>
    <scope>NUCLEOTIDE SEQUENCE [LARGE SCALE GENOMIC DNA]</scope>
    <source>
        <strain evidence="2">201800295</strain>
    </source>
</reference>
<keyword evidence="2" id="KW-1185">Reference proteome</keyword>
<dbReference type="RefSeq" id="WP_135752893.1">
    <property type="nucleotide sequence ID" value="NZ_RQFD01000001.1"/>
</dbReference>
<sequence length="351" mass="40965">MKFQKAKLTITEYDKKNLSIPYKKLKILKESSIQVSSFSISKNIAFSILTKENSFMNRSWEIFSNYITIQNKLKFNEENLYLTSHFLRRYRDFSKTSKLGEFAQGLTYHFISEHLGYPIVHDFWDFLNLYNPGNVSAPDFVGSKIENSDSIILVESKASSDPAKIKSVFKEGQAQTKSGKKLVSNSYHINSTYTANVEFHDIDENIPIKINFIDPPGKQKQIYPNGPNFDILQKHYSYWFFIIGRFDLVNLIREGNIKEVKNRGYEEEKSFLFSPPFEYLLPLFYEVDNFFYKSNYLNIKSIEIDKSILNLLSERQSSSTNDLYFKNEITEYSESFSDGVKVNFYEKGDSV</sequence>
<comment type="caution">
    <text evidence="1">The sequence shown here is derived from an EMBL/GenBank/DDBJ whole genome shotgun (WGS) entry which is preliminary data.</text>
</comment>
<proteinExistence type="predicted"/>
<dbReference type="Proteomes" id="UP000297617">
    <property type="component" value="Unassembled WGS sequence"/>
</dbReference>
<dbReference type="EMBL" id="RQFD01000001">
    <property type="protein sequence ID" value="TGK54260.1"/>
    <property type="molecule type" value="Genomic_DNA"/>
</dbReference>